<dbReference type="Proteomes" id="UP000075182">
    <property type="component" value="Unassembled WGS sequence"/>
</dbReference>
<dbReference type="SUPFAM" id="SSF52540">
    <property type="entry name" value="P-loop containing nucleoside triphosphate hydrolases"/>
    <property type="match status" value="1"/>
</dbReference>
<keyword evidence="1" id="KW-0227">DNA damage</keyword>
<dbReference type="InterPro" id="IPR006935">
    <property type="entry name" value="Helicase/UvrB_N"/>
</dbReference>
<dbReference type="Gene3D" id="3.40.50.300">
    <property type="entry name" value="P-loop containing nucleotide triphosphate hydrolases"/>
    <property type="match status" value="1"/>
</dbReference>
<dbReference type="InterPro" id="IPR052933">
    <property type="entry name" value="DNA_Protect_Modify"/>
</dbReference>
<evidence type="ECO:0000313" key="3">
    <source>
        <dbReference type="EMBL" id="CYX71620.1"/>
    </source>
</evidence>
<dbReference type="AlphaFoldDB" id="A0A116Q710"/>
<dbReference type="InterPro" id="IPR027417">
    <property type="entry name" value="P-loop_NTPase"/>
</dbReference>
<keyword evidence="3" id="KW-0547">Nucleotide-binding</keyword>
<protein>
    <submittedName>
        <fullName evidence="3">Helicase</fullName>
    </submittedName>
</protein>
<dbReference type="GO" id="GO:0005524">
    <property type="term" value="F:ATP binding"/>
    <property type="evidence" value="ECO:0007669"/>
    <property type="project" value="InterPro"/>
</dbReference>
<dbReference type="GO" id="GO:0016787">
    <property type="term" value="F:hydrolase activity"/>
    <property type="evidence" value="ECO:0007669"/>
    <property type="project" value="InterPro"/>
</dbReference>
<dbReference type="GO" id="GO:0003677">
    <property type="term" value="F:DNA binding"/>
    <property type="evidence" value="ECO:0007669"/>
    <property type="project" value="InterPro"/>
</dbReference>
<dbReference type="GO" id="GO:0009432">
    <property type="term" value="P:SOS response"/>
    <property type="evidence" value="ECO:0007669"/>
    <property type="project" value="UniProtKB-KW"/>
</dbReference>
<proteinExistence type="predicted"/>
<keyword evidence="3" id="KW-0378">Hydrolase</keyword>
<reference evidence="3 4" key="1">
    <citation type="submission" date="2016-02" db="EMBL/GenBank/DDBJ databases">
        <authorList>
            <consortium name="Pathogen Informatics"/>
        </authorList>
    </citation>
    <scope>NUCLEOTIDE SEQUENCE [LARGE SCALE GENOMIC DNA]</scope>
    <source>
        <strain evidence="3 4">SS999</strain>
    </source>
</reference>
<dbReference type="InterPro" id="IPR014001">
    <property type="entry name" value="Helicase_ATP-bd"/>
</dbReference>
<dbReference type="GO" id="GO:0004386">
    <property type="term" value="F:helicase activity"/>
    <property type="evidence" value="ECO:0007669"/>
    <property type="project" value="UniProtKB-KW"/>
</dbReference>
<keyword evidence="1" id="KW-0742">SOS response</keyword>
<name>A0A116Q710_STRSU</name>
<evidence type="ECO:0000259" key="2">
    <source>
        <dbReference type="SMART" id="SM00487"/>
    </source>
</evidence>
<keyword evidence="3" id="KW-0347">Helicase</keyword>
<dbReference type="SMART" id="SM00487">
    <property type="entry name" value="DEXDc"/>
    <property type="match status" value="1"/>
</dbReference>
<dbReference type="PANTHER" id="PTHR41313">
    <property type="entry name" value="ADENINE-SPECIFIC METHYLTRANSFERASE"/>
    <property type="match status" value="1"/>
</dbReference>
<dbReference type="PANTHER" id="PTHR41313:SF1">
    <property type="entry name" value="DNA METHYLASE ADENINE-SPECIFIC DOMAIN-CONTAINING PROTEIN"/>
    <property type="match status" value="1"/>
</dbReference>
<evidence type="ECO:0000256" key="1">
    <source>
        <dbReference type="ARBA" id="ARBA00023236"/>
    </source>
</evidence>
<dbReference type="Pfam" id="PF04851">
    <property type="entry name" value="ResIII"/>
    <property type="match status" value="1"/>
</dbReference>
<dbReference type="EMBL" id="FIMD01000008">
    <property type="protein sequence ID" value="CYX71620.1"/>
    <property type="molecule type" value="Genomic_DNA"/>
</dbReference>
<gene>
    <name evidence="3" type="ORF">ERS132536_01267</name>
</gene>
<accession>A0A116Q710</accession>
<sequence length="244" mass="28082">MTADISLRPHQKNAIARTLYGGNTLLAHVVGAGKTFEMVASAMESKRLGMSNKALFVVPNHLTEQMGREFMELYPAANIMVATKKDFEPANRKRFVGRIETGEYDAVIIGHSQFEKIPMSKEYQEQHLKRQIQDIVEFIEEYKYQRDQNFTVKQLEGTKKKLEAKLKKLNDDFRKDDVVTFEELGVDKLYIDEAHNYKNLYLYTKMRNVAGIGQTEAMKSSDMFMKCRYLDELTGGKGVVIWTS</sequence>
<keyword evidence="3" id="KW-0067">ATP-binding</keyword>
<feature type="domain" description="Helicase ATP-binding" evidence="2">
    <location>
        <begin position="3"/>
        <end position="242"/>
    </location>
</feature>
<evidence type="ECO:0000313" key="4">
    <source>
        <dbReference type="Proteomes" id="UP000075182"/>
    </source>
</evidence>
<organism evidence="3 4">
    <name type="scientific">Streptococcus suis</name>
    <dbReference type="NCBI Taxonomy" id="1307"/>
    <lineage>
        <taxon>Bacteria</taxon>
        <taxon>Bacillati</taxon>
        <taxon>Bacillota</taxon>
        <taxon>Bacilli</taxon>
        <taxon>Lactobacillales</taxon>
        <taxon>Streptococcaceae</taxon>
        <taxon>Streptococcus</taxon>
    </lineage>
</organism>